<keyword evidence="3" id="KW-1185">Reference proteome</keyword>
<evidence type="ECO:0008006" key="4">
    <source>
        <dbReference type="Google" id="ProtNLM"/>
    </source>
</evidence>
<dbReference type="OrthoDB" id="5317242at2759"/>
<keyword evidence="1" id="KW-0732">Signal</keyword>
<feature type="signal peptide" evidence="1">
    <location>
        <begin position="1"/>
        <end position="23"/>
    </location>
</feature>
<dbReference type="Proteomes" id="UP000800035">
    <property type="component" value="Unassembled WGS sequence"/>
</dbReference>
<accession>A0A6A5UA22</accession>
<evidence type="ECO:0000313" key="3">
    <source>
        <dbReference type="Proteomes" id="UP000800035"/>
    </source>
</evidence>
<dbReference type="EMBL" id="ML976984">
    <property type="protein sequence ID" value="KAF1959716.1"/>
    <property type="molecule type" value="Genomic_DNA"/>
</dbReference>
<sequence length="194" mass="20428">MRFPTLSLSLSLAALLSATLSSALPAPTTTATTSQAPTDFYLVTSDQATPSTNSSQLQGVSATTPFNEAPLSGTTLLLRLLEPGYNSLPSFTFTPATSTLSTTLTSHGVPTQWNSSAVSANSALQFVASQQKANLGLGGEGEYLLTVDGKTEGWTVCKSQTGQSVLWWMGEAEGCRKTFLHVVGDAPYLRMVRS</sequence>
<reference evidence="2" key="1">
    <citation type="journal article" date="2020" name="Stud. Mycol.">
        <title>101 Dothideomycetes genomes: a test case for predicting lifestyles and emergence of pathogens.</title>
        <authorList>
            <person name="Haridas S."/>
            <person name="Albert R."/>
            <person name="Binder M."/>
            <person name="Bloem J."/>
            <person name="Labutti K."/>
            <person name="Salamov A."/>
            <person name="Andreopoulos B."/>
            <person name="Baker S."/>
            <person name="Barry K."/>
            <person name="Bills G."/>
            <person name="Bluhm B."/>
            <person name="Cannon C."/>
            <person name="Castanera R."/>
            <person name="Culley D."/>
            <person name="Daum C."/>
            <person name="Ezra D."/>
            <person name="Gonzalez J."/>
            <person name="Henrissat B."/>
            <person name="Kuo A."/>
            <person name="Liang C."/>
            <person name="Lipzen A."/>
            <person name="Lutzoni F."/>
            <person name="Magnuson J."/>
            <person name="Mondo S."/>
            <person name="Nolan M."/>
            <person name="Ohm R."/>
            <person name="Pangilinan J."/>
            <person name="Park H.-J."/>
            <person name="Ramirez L."/>
            <person name="Alfaro M."/>
            <person name="Sun H."/>
            <person name="Tritt A."/>
            <person name="Yoshinaga Y."/>
            <person name="Zwiers L.-H."/>
            <person name="Turgeon B."/>
            <person name="Goodwin S."/>
            <person name="Spatafora J."/>
            <person name="Crous P."/>
            <person name="Grigoriev I."/>
        </authorList>
    </citation>
    <scope>NUCLEOTIDE SEQUENCE</scope>
    <source>
        <strain evidence="2">CBS 675.92</strain>
    </source>
</reference>
<name>A0A6A5UA22_9PLEO</name>
<feature type="chain" id="PRO_5025683000" description="Ubiquitin 3 binding protein But2 C-terminal domain-containing protein" evidence="1">
    <location>
        <begin position="24"/>
        <end position="194"/>
    </location>
</feature>
<evidence type="ECO:0000256" key="1">
    <source>
        <dbReference type="SAM" id="SignalP"/>
    </source>
</evidence>
<protein>
    <recommendedName>
        <fullName evidence="4">Ubiquitin 3 binding protein But2 C-terminal domain-containing protein</fullName>
    </recommendedName>
</protein>
<proteinExistence type="predicted"/>
<gene>
    <name evidence="2" type="ORF">CC80DRAFT_308969</name>
</gene>
<evidence type="ECO:0000313" key="2">
    <source>
        <dbReference type="EMBL" id="KAF1959716.1"/>
    </source>
</evidence>
<organism evidence="2 3">
    <name type="scientific">Byssothecium circinans</name>
    <dbReference type="NCBI Taxonomy" id="147558"/>
    <lineage>
        <taxon>Eukaryota</taxon>
        <taxon>Fungi</taxon>
        <taxon>Dikarya</taxon>
        <taxon>Ascomycota</taxon>
        <taxon>Pezizomycotina</taxon>
        <taxon>Dothideomycetes</taxon>
        <taxon>Pleosporomycetidae</taxon>
        <taxon>Pleosporales</taxon>
        <taxon>Massarineae</taxon>
        <taxon>Massarinaceae</taxon>
        <taxon>Byssothecium</taxon>
    </lineage>
</organism>
<dbReference type="AlphaFoldDB" id="A0A6A5UA22"/>